<proteinExistence type="predicted"/>
<organism evidence="1 2">
    <name type="scientific">Mycena metata</name>
    <dbReference type="NCBI Taxonomy" id="1033252"/>
    <lineage>
        <taxon>Eukaryota</taxon>
        <taxon>Fungi</taxon>
        <taxon>Dikarya</taxon>
        <taxon>Basidiomycota</taxon>
        <taxon>Agaricomycotina</taxon>
        <taxon>Agaricomycetes</taxon>
        <taxon>Agaricomycetidae</taxon>
        <taxon>Agaricales</taxon>
        <taxon>Marasmiineae</taxon>
        <taxon>Mycenaceae</taxon>
        <taxon>Mycena</taxon>
    </lineage>
</organism>
<comment type="caution">
    <text evidence="1">The sequence shown here is derived from an EMBL/GenBank/DDBJ whole genome shotgun (WGS) entry which is preliminary data.</text>
</comment>
<reference evidence="1" key="1">
    <citation type="submission" date="2023-03" db="EMBL/GenBank/DDBJ databases">
        <title>Massive genome expansion in bonnet fungi (Mycena s.s.) driven by repeated elements and novel gene families across ecological guilds.</title>
        <authorList>
            <consortium name="Lawrence Berkeley National Laboratory"/>
            <person name="Harder C.B."/>
            <person name="Miyauchi S."/>
            <person name="Viragh M."/>
            <person name="Kuo A."/>
            <person name="Thoen E."/>
            <person name="Andreopoulos B."/>
            <person name="Lu D."/>
            <person name="Skrede I."/>
            <person name="Drula E."/>
            <person name="Henrissat B."/>
            <person name="Morin E."/>
            <person name="Kohler A."/>
            <person name="Barry K."/>
            <person name="LaButti K."/>
            <person name="Morin E."/>
            <person name="Salamov A."/>
            <person name="Lipzen A."/>
            <person name="Mereny Z."/>
            <person name="Hegedus B."/>
            <person name="Baldrian P."/>
            <person name="Stursova M."/>
            <person name="Weitz H."/>
            <person name="Taylor A."/>
            <person name="Grigoriev I.V."/>
            <person name="Nagy L.G."/>
            <person name="Martin F."/>
            <person name="Kauserud H."/>
        </authorList>
    </citation>
    <scope>NUCLEOTIDE SEQUENCE</scope>
    <source>
        <strain evidence="1">CBHHK182m</strain>
    </source>
</reference>
<evidence type="ECO:0000313" key="2">
    <source>
        <dbReference type="Proteomes" id="UP001215598"/>
    </source>
</evidence>
<sequence>MRRRRHTLLHHLFCFSHHLLDSSPRLRLGHRLRLEFGRYRLLVFAYPRYNIINSIRLSHLEAAAAIRPLLPSPLIHPTLRRRRRRRRRLDIPDPDPDPEVDSTAAASPRTRVIVLTLHAEGISAIRHVCGLRAVQPGLWRGARTDHAQGTDSVHRVSCIV</sequence>
<name>A0AAD7IAT7_9AGAR</name>
<dbReference type="AlphaFoldDB" id="A0AAD7IAT7"/>
<dbReference type="Proteomes" id="UP001215598">
    <property type="component" value="Unassembled WGS sequence"/>
</dbReference>
<gene>
    <name evidence="1" type="ORF">B0H16DRAFT_1571433</name>
</gene>
<dbReference type="EMBL" id="JARKIB010000115">
    <property type="protein sequence ID" value="KAJ7737682.1"/>
    <property type="molecule type" value="Genomic_DNA"/>
</dbReference>
<keyword evidence="2" id="KW-1185">Reference proteome</keyword>
<evidence type="ECO:0000313" key="1">
    <source>
        <dbReference type="EMBL" id="KAJ7737682.1"/>
    </source>
</evidence>
<accession>A0AAD7IAT7</accession>
<protein>
    <submittedName>
        <fullName evidence="1">Uncharacterized protein</fullName>
    </submittedName>
</protein>